<dbReference type="AlphaFoldDB" id="A0A6N1VAG7"/>
<evidence type="ECO:0000313" key="3">
    <source>
        <dbReference type="Proteomes" id="UP000509367"/>
    </source>
</evidence>
<dbReference type="Gene3D" id="3.90.550.10">
    <property type="entry name" value="Spore Coat Polysaccharide Biosynthesis Protein SpsA, Chain A"/>
    <property type="match status" value="1"/>
</dbReference>
<dbReference type="KEGG" id="orm:HTY61_05375"/>
<dbReference type="PANTHER" id="PTHR43685">
    <property type="entry name" value="GLYCOSYLTRANSFERASE"/>
    <property type="match status" value="1"/>
</dbReference>
<dbReference type="RefSeq" id="WP_175275827.1">
    <property type="nucleotide sequence ID" value="NZ_CP054836.1"/>
</dbReference>
<feature type="domain" description="Glycosyltransferase 2-like" evidence="1">
    <location>
        <begin position="6"/>
        <end position="139"/>
    </location>
</feature>
<evidence type="ECO:0000313" key="2">
    <source>
        <dbReference type="EMBL" id="QKV17930.1"/>
    </source>
</evidence>
<dbReference type="Proteomes" id="UP000509367">
    <property type="component" value="Chromosome"/>
</dbReference>
<dbReference type="GO" id="GO:0016740">
    <property type="term" value="F:transferase activity"/>
    <property type="evidence" value="ECO:0007669"/>
    <property type="project" value="UniProtKB-KW"/>
</dbReference>
<protein>
    <submittedName>
        <fullName evidence="2">Glycosyltransferase</fullName>
    </submittedName>
</protein>
<dbReference type="SUPFAM" id="SSF53448">
    <property type="entry name" value="Nucleotide-diphospho-sugar transferases"/>
    <property type="match status" value="1"/>
</dbReference>
<sequence length="327" mass="35802">MASVDVIVPSYNYARYLPDCVGSALSQPTDDLRVLIIDNASTDESLDVARRLAREDDRVEIVSHETNLGPHASFNEGIDLARADYMIVLCADDMLAPGALGAVVDQLEARPDAAFAFGPELNMGEFERQGVTEGGTRWSVASGGRFIERCCHTLGVGVGFGSVVVRTSLQKKVGHYDASLPYTDDLDMLLRLALHGPVIECSAPIGIRREHDANMSKIFLRKRVADLREREVTFDRFFDRASGVLADAGRMRSVARRRIAEAAYLSAASHMLRGYRAEAAELYRYGLNVKPSSMVLPPLGHILRKPNALKRAGWVLVEALTPGSKTS</sequence>
<accession>A0A6N1VAG7</accession>
<dbReference type="InterPro" id="IPR050834">
    <property type="entry name" value="Glycosyltransf_2"/>
</dbReference>
<dbReference type="Pfam" id="PF00535">
    <property type="entry name" value="Glycos_transf_2"/>
    <property type="match status" value="1"/>
</dbReference>
<evidence type="ECO:0000259" key="1">
    <source>
        <dbReference type="Pfam" id="PF00535"/>
    </source>
</evidence>
<dbReference type="CDD" id="cd00761">
    <property type="entry name" value="Glyco_tranf_GTA_type"/>
    <property type="match status" value="1"/>
</dbReference>
<gene>
    <name evidence="2" type="ORF">HTY61_05375</name>
</gene>
<reference evidence="2 3" key="1">
    <citation type="submission" date="2020-06" db="EMBL/GenBank/DDBJ databases">
        <title>Oricola thermophila sp. nov. isolated from a tidal sediments.</title>
        <authorList>
            <person name="Kwon K.K."/>
            <person name="Yang S.-H."/>
            <person name="Park M.-J."/>
        </authorList>
    </citation>
    <scope>NUCLEOTIDE SEQUENCE [LARGE SCALE GENOMIC DNA]</scope>
    <source>
        <strain evidence="2 3">MEBiC13590</strain>
    </source>
</reference>
<dbReference type="PANTHER" id="PTHR43685:SF11">
    <property type="entry name" value="GLYCOSYLTRANSFERASE TAGX-RELATED"/>
    <property type="match status" value="1"/>
</dbReference>
<dbReference type="EMBL" id="CP054836">
    <property type="protein sequence ID" value="QKV17930.1"/>
    <property type="molecule type" value="Genomic_DNA"/>
</dbReference>
<keyword evidence="2" id="KW-0808">Transferase</keyword>
<keyword evidence="3" id="KW-1185">Reference proteome</keyword>
<dbReference type="InterPro" id="IPR029044">
    <property type="entry name" value="Nucleotide-diphossugar_trans"/>
</dbReference>
<dbReference type="InterPro" id="IPR001173">
    <property type="entry name" value="Glyco_trans_2-like"/>
</dbReference>
<organism evidence="2 3">
    <name type="scientific">Oricola thermophila</name>
    <dbReference type="NCBI Taxonomy" id="2742145"/>
    <lineage>
        <taxon>Bacteria</taxon>
        <taxon>Pseudomonadati</taxon>
        <taxon>Pseudomonadota</taxon>
        <taxon>Alphaproteobacteria</taxon>
        <taxon>Hyphomicrobiales</taxon>
        <taxon>Ahrensiaceae</taxon>
        <taxon>Oricola</taxon>
    </lineage>
</organism>
<proteinExistence type="predicted"/>
<name>A0A6N1VAG7_9HYPH</name>